<keyword evidence="7 9" id="KW-0067">ATP-binding</keyword>
<comment type="pathway">
    <text evidence="1 9">Polyol metabolism; glycerol degradation via glycerol kinase pathway; sn-glycerol 3-phosphate from glycerol: step 1/1.</text>
</comment>
<comment type="function">
    <text evidence="9">Key enzyme in the regulation of glycerol uptake and metabolism. Catalyzes the phosphorylation of glycerol to yield sn-glycerol 3-phosphate.</text>
</comment>
<proteinExistence type="inferred from homology"/>
<reference evidence="13 14" key="1">
    <citation type="submission" date="2019-12" db="EMBL/GenBank/DDBJ databases">
        <authorList>
            <person name="Li C."/>
            <person name="Zhao J."/>
        </authorList>
    </citation>
    <scope>NUCLEOTIDE SEQUENCE [LARGE SCALE GENOMIC DNA]</scope>
    <source>
        <strain evidence="13 14">NEAU-DD11</strain>
    </source>
</reference>
<dbReference type="UniPathway" id="UPA00618">
    <property type="reaction ID" value="UER00672"/>
</dbReference>
<dbReference type="FunFam" id="3.30.420.40:FF:000007">
    <property type="entry name" value="Glycerol kinase"/>
    <property type="match status" value="1"/>
</dbReference>
<dbReference type="GO" id="GO:0019563">
    <property type="term" value="P:glycerol catabolic process"/>
    <property type="evidence" value="ECO:0007669"/>
    <property type="project" value="UniProtKB-UniRule"/>
</dbReference>
<dbReference type="PANTHER" id="PTHR10196">
    <property type="entry name" value="SUGAR KINASE"/>
    <property type="match status" value="1"/>
</dbReference>
<evidence type="ECO:0000256" key="6">
    <source>
        <dbReference type="ARBA" id="ARBA00022798"/>
    </source>
</evidence>
<dbReference type="GO" id="GO:0004370">
    <property type="term" value="F:glycerol kinase activity"/>
    <property type="evidence" value="ECO:0007669"/>
    <property type="project" value="UniProtKB-UniRule"/>
</dbReference>
<evidence type="ECO:0000256" key="5">
    <source>
        <dbReference type="ARBA" id="ARBA00022777"/>
    </source>
</evidence>
<dbReference type="PANTHER" id="PTHR10196:SF69">
    <property type="entry name" value="GLYCEROL KINASE"/>
    <property type="match status" value="1"/>
</dbReference>
<dbReference type="EMBL" id="WSES01000005">
    <property type="protein sequence ID" value="MVW61822.1"/>
    <property type="molecule type" value="Genomic_DNA"/>
</dbReference>
<dbReference type="Proteomes" id="UP000443353">
    <property type="component" value="Unassembled WGS sequence"/>
</dbReference>
<feature type="binding site" evidence="9">
    <location>
        <position position="262"/>
    </location>
    <ligand>
        <name>ADP</name>
        <dbReference type="ChEBI" id="CHEBI:456216"/>
    </ligand>
</feature>
<dbReference type="InterPro" id="IPR005999">
    <property type="entry name" value="Glycerol_kin"/>
</dbReference>
<feature type="binding site" evidence="9">
    <location>
        <position position="11"/>
    </location>
    <ligand>
        <name>ATP</name>
        <dbReference type="ChEBI" id="CHEBI:30616"/>
    </ligand>
</feature>
<feature type="binding site" evidence="9">
    <location>
        <position position="305"/>
    </location>
    <ligand>
        <name>ADP</name>
        <dbReference type="ChEBI" id="CHEBI:456216"/>
    </ligand>
</feature>
<dbReference type="InterPro" id="IPR018484">
    <property type="entry name" value="FGGY_N"/>
</dbReference>
<dbReference type="SUPFAM" id="SSF53067">
    <property type="entry name" value="Actin-like ATPase domain"/>
    <property type="match status" value="2"/>
</dbReference>
<evidence type="ECO:0000256" key="3">
    <source>
        <dbReference type="ARBA" id="ARBA00022679"/>
    </source>
</evidence>
<evidence type="ECO:0000256" key="9">
    <source>
        <dbReference type="HAMAP-Rule" id="MF_00186"/>
    </source>
</evidence>
<dbReference type="HAMAP" id="MF_00186">
    <property type="entry name" value="Glycerol_kin"/>
    <property type="match status" value="1"/>
</dbReference>
<comment type="catalytic activity">
    <reaction evidence="8 9">
        <text>glycerol + ATP = sn-glycerol 3-phosphate + ADP + H(+)</text>
        <dbReference type="Rhea" id="RHEA:21644"/>
        <dbReference type="ChEBI" id="CHEBI:15378"/>
        <dbReference type="ChEBI" id="CHEBI:17754"/>
        <dbReference type="ChEBI" id="CHEBI:30616"/>
        <dbReference type="ChEBI" id="CHEBI:57597"/>
        <dbReference type="ChEBI" id="CHEBI:456216"/>
        <dbReference type="EC" id="2.7.1.30"/>
    </reaction>
</comment>
<keyword evidence="5 9" id="KW-0418">Kinase</keyword>
<feature type="binding site" evidence="9">
    <location>
        <position position="262"/>
    </location>
    <ligand>
        <name>ATP</name>
        <dbReference type="ChEBI" id="CHEBI:30616"/>
    </ligand>
</feature>
<feature type="binding site" evidence="9">
    <location>
        <position position="13"/>
    </location>
    <ligand>
        <name>ATP</name>
        <dbReference type="ChEBI" id="CHEBI:30616"/>
    </ligand>
</feature>
<dbReference type="InterPro" id="IPR018483">
    <property type="entry name" value="Carb_kinase_FGGY_CS"/>
</dbReference>
<feature type="binding site" evidence="9">
    <location>
        <position position="406"/>
    </location>
    <ligand>
        <name>ATP</name>
        <dbReference type="ChEBI" id="CHEBI:30616"/>
    </ligand>
</feature>
<feature type="binding site" evidence="9">
    <location>
        <position position="15"/>
    </location>
    <ligand>
        <name>ADP</name>
        <dbReference type="ChEBI" id="CHEBI:456216"/>
    </ligand>
</feature>
<dbReference type="Pfam" id="PF00370">
    <property type="entry name" value="FGGY_N"/>
    <property type="match status" value="1"/>
</dbReference>
<keyword evidence="4 9" id="KW-0547">Nucleotide-binding</keyword>
<feature type="binding site" evidence="9">
    <location>
        <position position="241"/>
    </location>
    <ligand>
        <name>glycerol</name>
        <dbReference type="ChEBI" id="CHEBI:17754"/>
    </ligand>
</feature>
<feature type="domain" description="Carbohydrate kinase FGGY C-terminal" evidence="12">
    <location>
        <begin position="257"/>
        <end position="445"/>
    </location>
</feature>
<evidence type="ECO:0000313" key="14">
    <source>
        <dbReference type="Proteomes" id="UP000443353"/>
    </source>
</evidence>
<comment type="activity regulation">
    <text evidence="9">Inhibited by fructose 1,6-bisphosphate (FBP).</text>
</comment>
<feature type="binding site" evidence="9">
    <location>
        <position position="240"/>
    </location>
    <ligand>
        <name>sn-glycerol 3-phosphate</name>
        <dbReference type="ChEBI" id="CHEBI:57597"/>
    </ligand>
</feature>
<dbReference type="GO" id="GO:0006072">
    <property type="term" value="P:glycerol-3-phosphate metabolic process"/>
    <property type="evidence" value="ECO:0007669"/>
    <property type="project" value="InterPro"/>
</dbReference>
<evidence type="ECO:0000256" key="1">
    <source>
        <dbReference type="ARBA" id="ARBA00005190"/>
    </source>
</evidence>
<feature type="binding site" evidence="9">
    <location>
        <position position="133"/>
    </location>
    <ligand>
        <name>sn-glycerol 3-phosphate</name>
        <dbReference type="ChEBI" id="CHEBI:57597"/>
    </ligand>
</feature>
<feature type="binding site" evidence="9">
    <location>
        <position position="81"/>
    </location>
    <ligand>
        <name>glycerol</name>
        <dbReference type="ChEBI" id="CHEBI:17754"/>
    </ligand>
</feature>
<dbReference type="InterPro" id="IPR000577">
    <property type="entry name" value="Carb_kinase_FGGY"/>
</dbReference>
<keyword evidence="3 9" id="KW-0808">Transferase</keyword>
<feature type="binding site" evidence="9">
    <location>
        <position position="240"/>
    </location>
    <ligand>
        <name>glycerol</name>
        <dbReference type="ChEBI" id="CHEBI:17754"/>
    </ligand>
</feature>
<dbReference type="AlphaFoldDB" id="A0A7X3G1C4"/>
<evidence type="ECO:0000256" key="10">
    <source>
        <dbReference type="RuleBase" id="RU003733"/>
    </source>
</evidence>
<dbReference type="GO" id="GO:0005829">
    <property type="term" value="C:cytosol"/>
    <property type="evidence" value="ECO:0007669"/>
    <property type="project" value="TreeGrafter"/>
</dbReference>
<sequence length="497" mass="53912">MRYILALDQGTTSSRAILFDRQGQVVRIAQQEYPQHFPQPGWVEHDPLDIWNSQLACARRVLADGGIDACEVAAIGITNQRETTVVWDRATSEPLCHAIVWQDRRTAALCDDLRAAGKAPLIQRKTGLELDAYFSATKLQWLLTHVPGARARAERGELAFGTVDSWLTYKLTGRHVTDASNAARTMLFNINSLRWDPELLSLFGVPASMLPEVVPSSGIVADADPAWFGRAIPIAGIAGDQQAATFGQACHRRGMVKNTYGTGCFMLMHAGDTPPQSHNRLLATVGWTVGNHTDYLLEGSVFMGGATVQWLRDGLGIIKQSADVEALALSVPDSGGVMLVPAFVGLGAPHWDAYARGTIVGMTRGTTAAHIARAAVEAIAYQSAELLAAMQKDAACVVHEVRADGGAARNDLLMQFQADLLGVPVVRPQVTETTALGAAYLAGLAVGFWSSRDEIAAQWKSERRFEPQLPAARRDEMMARWSRAVAHARAWAVPEHH</sequence>
<accession>A0A7X3G1C4</accession>
<feature type="binding site" evidence="9">
    <location>
        <position position="82"/>
    </location>
    <ligand>
        <name>sn-glycerol 3-phosphate</name>
        <dbReference type="ChEBI" id="CHEBI:57597"/>
    </ligand>
</feature>
<evidence type="ECO:0000313" key="13">
    <source>
        <dbReference type="EMBL" id="MVW61822.1"/>
    </source>
</evidence>
<feature type="binding site" evidence="9">
    <location>
        <position position="309"/>
    </location>
    <ligand>
        <name>ATP</name>
        <dbReference type="ChEBI" id="CHEBI:30616"/>
    </ligand>
</feature>
<evidence type="ECO:0000256" key="7">
    <source>
        <dbReference type="ARBA" id="ARBA00022840"/>
    </source>
</evidence>
<gene>
    <name evidence="9 13" type="primary">glpK</name>
    <name evidence="13" type="ORF">GPY61_17980</name>
</gene>
<dbReference type="GO" id="GO:0005524">
    <property type="term" value="F:ATP binding"/>
    <property type="evidence" value="ECO:0007669"/>
    <property type="project" value="UniProtKB-UniRule"/>
</dbReference>
<feature type="domain" description="Carbohydrate kinase FGGY N-terminal" evidence="11">
    <location>
        <begin position="3"/>
        <end position="247"/>
    </location>
</feature>
<feature type="binding site" evidence="9">
    <location>
        <position position="81"/>
    </location>
    <ligand>
        <name>sn-glycerol 3-phosphate</name>
        <dbReference type="ChEBI" id="CHEBI:57597"/>
    </ligand>
</feature>
<feature type="binding site" evidence="9">
    <location>
        <position position="11"/>
    </location>
    <ligand>
        <name>ADP</name>
        <dbReference type="ChEBI" id="CHEBI:456216"/>
    </ligand>
</feature>
<dbReference type="PROSITE" id="PS00445">
    <property type="entry name" value="FGGY_KINASES_2"/>
    <property type="match status" value="1"/>
</dbReference>
<comment type="similarity">
    <text evidence="2 9 10">Belongs to the FGGY kinase family.</text>
</comment>
<dbReference type="RefSeq" id="WP_056122764.1">
    <property type="nucleotide sequence ID" value="NZ_WSES01000005.1"/>
</dbReference>
<evidence type="ECO:0000256" key="4">
    <source>
        <dbReference type="ARBA" id="ARBA00022741"/>
    </source>
</evidence>
<dbReference type="CDD" id="cd07786">
    <property type="entry name" value="FGGY_EcGK_like"/>
    <property type="match status" value="1"/>
</dbReference>
<dbReference type="FunFam" id="3.30.420.40:FF:000008">
    <property type="entry name" value="Glycerol kinase"/>
    <property type="match status" value="1"/>
</dbReference>
<dbReference type="EC" id="2.7.1.30" evidence="9"/>
<evidence type="ECO:0000256" key="2">
    <source>
        <dbReference type="ARBA" id="ARBA00009156"/>
    </source>
</evidence>
<name>A0A7X3G1C4_9BURK</name>
<feature type="binding site" evidence="9">
    <location>
        <position position="406"/>
    </location>
    <ligand>
        <name>ADP</name>
        <dbReference type="ChEBI" id="CHEBI:456216"/>
    </ligand>
</feature>
<organism evidence="13 14">
    <name type="scientific">Massilia cellulosiltytica</name>
    <dbReference type="NCBI Taxonomy" id="2683234"/>
    <lineage>
        <taxon>Bacteria</taxon>
        <taxon>Pseudomonadati</taxon>
        <taxon>Pseudomonadota</taxon>
        <taxon>Betaproteobacteria</taxon>
        <taxon>Burkholderiales</taxon>
        <taxon>Oxalobacteraceae</taxon>
        <taxon>Telluria group</taxon>
        <taxon>Massilia</taxon>
    </lineage>
</organism>
<feature type="binding site" evidence="9">
    <location>
        <position position="82"/>
    </location>
    <ligand>
        <name>glycerol</name>
        <dbReference type="ChEBI" id="CHEBI:17754"/>
    </ligand>
</feature>
<keyword evidence="6 9" id="KW-0319">Glycerol metabolism</keyword>
<dbReference type="InterPro" id="IPR018485">
    <property type="entry name" value="FGGY_C"/>
</dbReference>
<dbReference type="Pfam" id="PF02782">
    <property type="entry name" value="FGGY_C"/>
    <property type="match status" value="1"/>
</dbReference>
<feature type="binding site" evidence="9">
    <location>
        <position position="305"/>
    </location>
    <ligand>
        <name>ATP</name>
        <dbReference type="ChEBI" id="CHEBI:30616"/>
    </ligand>
</feature>
<dbReference type="InterPro" id="IPR043129">
    <property type="entry name" value="ATPase_NBD"/>
</dbReference>
<evidence type="ECO:0000259" key="11">
    <source>
        <dbReference type="Pfam" id="PF00370"/>
    </source>
</evidence>
<dbReference type="NCBIfam" id="NF000756">
    <property type="entry name" value="PRK00047.1"/>
    <property type="match status" value="1"/>
</dbReference>
<keyword evidence="14" id="KW-1185">Reference proteome</keyword>
<dbReference type="PIRSF" id="PIRSF000538">
    <property type="entry name" value="GlpK"/>
    <property type="match status" value="1"/>
</dbReference>
<dbReference type="Gene3D" id="3.30.420.40">
    <property type="match status" value="2"/>
</dbReference>
<feature type="binding site" evidence="9">
    <location>
        <position position="11"/>
    </location>
    <ligand>
        <name>sn-glycerol 3-phosphate</name>
        <dbReference type="ChEBI" id="CHEBI:57597"/>
    </ligand>
</feature>
<dbReference type="PROSITE" id="PS00933">
    <property type="entry name" value="FGGY_KINASES_1"/>
    <property type="match status" value="1"/>
</dbReference>
<comment type="caution">
    <text evidence="13">The sequence shown here is derived from an EMBL/GenBank/DDBJ whole genome shotgun (WGS) entry which is preliminary data.</text>
</comment>
<feature type="binding site" evidence="9">
    <location>
        <position position="133"/>
    </location>
    <ligand>
        <name>glycerol</name>
        <dbReference type="ChEBI" id="CHEBI:17754"/>
    </ligand>
</feature>
<protein>
    <recommendedName>
        <fullName evidence="9">Glycerol kinase</fullName>
        <ecNumber evidence="9">2.7.1.30</ecNumber>
    </recommendedName>
    <alternativeName>
        <fullName evidence="9">ATP:glycerol 3-phosphotransferase</fullName>
    </alternativeName>
    <alternativeName>
        <fullName evidence="9">Glycerokinase</fullName>
        <shortName evidence="9">GK</shortName>
    </alternativeName>
</protein>
<evidence type="ECO:0000256" key="8">
    <source>
        <dbReference type="ARBA" id="ARBA00052101"/>
    </source>
</evidence>
<evidence type="ECO:0000259" key="12">
    <source>
        <dbReference type="Pfam" id="PF02782"/>
    </source>
</evidence>
<feature type="binding site" evidence="9">
    <location>
        <position position="12"/>
    </location>
    <ligand>
        <name>ATP</name>
        <dbReference type="ChEBI" id="CHEBI:30616"/>
    </ligand>
</feature>
<feature type="binding site" evidence="9">
    <location>
        <position position="410"/>
    </location>
    <ligand>
        <name>ADP</name>
        <dbReference type="ChEBI" id="CHEBI:456216"/>
    </ligand>
</feature>
<dbReference type="NCBIfam" id="TIGR01311">
    <property type="entry name" value="glycerol_kin"/>
    <property type="match status" value="1"/>
</dbReference>